<dbReference type="SUPFAM" id="SSF53474">
    <property type="entry name" value="alpha/beta-Hydrolases"/>
    <property type="match status" value="1"/>
</dbReference>
<evidence type="ECO:0000313" key="4">
    <source>
        <dbReference type="EMBL" id="KJZ73891.1"/>
    </source>
</evidence>
<dbReference type="PANTHER" id="PTHR33630:SF9">
    <property type="entry name" value="CUTINASE 4"/>
    <property type="match status" value="1"/>
</dbReference>
<dbReference type="GO" id="GO:0052689">
    <property type="term" value="F:carboxylic ester hydrolase activity"/>
    <property type="evidence" value="ECO:0007669"/>
    <property type="project" value="UniProtKB-ARBA"/>
</dbReference>
<gene>
    <name evidence="4" type="ORF">HIM_06784</name>
</gene>
<name>A0A0F7ZIP2_9HYPO</name>
<dbReference type="PANTHER" id="PTHR33630">
    <property type="entry name" value="CUTINASE RV1984C-RELATED-RELATED"/>
    <property type="match status" value="1"/>
</dbReference>
<keyword evidence="3" id="KW-0732">Signal</keyword>
<dbReference type="Gene3D" id="3.40.50.1820">
    <property type="entry name" value="alpha/beta hydrolase"/>
    <property type="match status" value="1"/>
</dbReference>
<dbReference type="EMBL" id="KQ030531">
    <property type="protein sequence ID" value="KJZ73891.1"/>
    <property type="molecule type" value="Genomic_DNA"/>
</dbReference>
<reference evidence="4 5" key="1">
    <citation type="journal article" date="2014" name="Genome Biol. Evol.">
        <title>Comparative genomics and transcriptomics analyses reveal divergent lifestyle features of nematode endoparasitic fungus Hirsutella minnesotensis.</title>
        <authorList>
            <person name="Lai Y."/>
            <person name="Liu K."/>
            <person name="Zhang X."/>
            <person name="Zhang X."/>
            <person name="Li K."/>
            <person name="Wang N."/>
            <person name="Shu C."/>
            <person name="Wu Y."/>
            <person name="Wang C."/>
            <person name="Bushley K.E."/>
            <person name="Xiang M."/>
            <person name="Liu X."/>
        </authorList>
    </citation>
    <scope>NUCLEOTIDE SEQUENCE [LARGE SCALE GENOMIC DNA]</scope>
    <source>
        <strain evidence="4 5">3608</strain>
    </source>
</reference>
<evidence type="ECO:0000256" key="2">
    <source>
        <dbReference type="ARBA" id="ARBA00023157"/>
    </source>
</evidence>
<dbReference type="InterPro" id="IPR029058">
    <property type="entry name" value="AB_hydrolase_fold"/>
</dbReference>
<feature type="signal peptide" evidence="3">
    <location>
        <begin position="1"/>
        <end position="20"/>
    </location>
</feature>
<sequence length="295" mass="32432">MGKLLLAMALPALFLGTALAAVQDTSAVAQTDAVEQVESAAQAGFAHADAAAHANAVAQANAFAARCHQYVVINARGDYEHLAPSIAFNGMVQQILGAVPGGIEYQHFPVRPRYGNFLRPGKRHVTTLIRFHDIRNAIQYGLLNCPDQKYVLVGHSHGAAAILRTLRAMKTAAQRDAIKAAVLLRNPLLQAYHQPHHVPFHHRLRHRLLKGLRRLQRHSPFRLPSEWLESGKILNFCHEGEIECRGVPFVPAPVPVAGQVINWAEGPRLQNLGRQFVVPRLQYPGEFPGPFGGFP</sequence>
<keyword evidence="5" id="KW-1185">Reference proteome</keyword>
<evidence type="ECO:0008006" key="6">
    <source>
        <dbReference type="Google" id="ProtNLM"/>
    </source>
</evidence>
<dbReference type="OrthoDB" id="3225429at2759"/>
<evidence type="ECO:0000313" key="5">
    <source>
        <dbReference type="Proteomes" id="UP000054481"/>
    </source>
</evidence>
<evidence type="ECO:0000256" key="1">
    <source>
        <dbReference type="ARBA" id="ARBA00022801"/>
    </source>
</evidence>
<keyword evidence="2" id="KW-1015">Disulfide bond</keyword>
<dbReference type="AlphaFoldDB" id="A0A0F7ZIP2"/>
<dbReference type="InterPro" id="IPR000675">
    <property type="entry name" value="Cutinase/axe"/>
</dbReference>
<accession>A0A0F7ZIP2</accession>
<feature type="chain" id="PRO_5002525773" description="Fungal lipase-like domain-containing protein" evidence="3">
    <location>
        <begin position="21"/>
        <end position="295"/>
    </location>
</feature>
<organism evidence="4 5">
    <name type="scientific">Hirsutella minnesotensis 3608</name>
    <dbReference type="NCBI Taxonomy" id="1043627"/>
    <lineage>
        <taxon>Eukaryota</taxon>
        <taxon>Fungi</taxon>
        <taxon>Dikarya</taxon>
        <taxon>Ascomycota</taxon>
        <taxon>Pezizomycotina</taxon>
        <taxon>Sordariomycetes</taxon>
        <taxon>Hypocreomycetidae</taxon>
        <taxon>Hypocreales</taxon>
        <taxon>Ophiocordycipitaceae</taxon>
        <taxon>Hirsutella</taxon>
    </lineage>
</organism>
<protein>
    <recommendedName>
        <fullName evidence="6">Fungal lipase-like domain-containing protein</fullName>
    </recommendedName>
</protein>
<dbReference type="Proteomes" id="UP000054481">
    <property type="component" value="Unassembled WGS sequence"/>
</dbReference>
<keyword evidence="1" id="KW-0378">Hydrolase</keyword>
<proteinExistence type="predicted"/>
<evidence type="ECO:0000256" key="3">
    <source>
        <dbReference type="SAM" id="SignalP"/>
    </source>
</evidence>
<dbReference type="Pfam" id="PF01083">
    <property type="entry name" value="Cutinase"/>
    <property type="match status" value="1"/>
</dbReference>